<sequence length="134" mass="14504">MAASHNFIHSGFIETAEIRPIQQAVQLATHQHTGELNAEVTVTARIRDIITSTTAYVSDDISEGVILEIPAPTGGDMPAVALDDLDHVVSPEHCEAIQRLLNERRDIAEMLEEGVIKPSERAATLLLCCITPPA</sequence>
<accession>A0ABQ9H6T7</accession>
<keyword evidence="2" id="KW-1185">Reference proteome</keyword>
<gene>
    <name evidence="1" type="ORF">PR048_020480</name>
</gene>
<protein>
    <submittedName>
        <fullName evidence="1">Uncharacterized protein</fullName>
    </submittedName>
</protein>
<name>A0ABQ9H6T7_9NEOP</name>
<evidence type="ECO:0000313" key="1">
    <source>
        <dbReference type="EMBL" id="KAJ8879863.1"/>
    </source>
</evidence>
<dbReference type="EMBL" id="JARBHB010000007">
    <property type="protein sequence ID" value="KAJ8879863.1"/>
    <property type="molecule type" value="Genomic_DNA"/>
</dbReference>
<proteinExistence type="predicted"/>
<evidence type="ECO:0000313" key="2">
    <source>
        <dbReference type="Proteomes" id="UP001159363"/>
    </source>
</evidence>
<organism evidence="1 2">
    <name type="scientific">Dryococelus australis</name>
    <dbReference type="NCBI Taxonomy" id="614101"/>
    <lineage>
        <taxon>Eukaryota</taxon>
        <taxon>Metazoa</taxon>
        <taxon>Ecdysozoa</taxon>
        <taxon>Arthropoda</taxon>
        <taxon>Hexapoda</taxon>
        <taxon>Insecta</taxon>
        <taxon>Pterygota</taxon>
        <taxon>Neoptera</taxon>
        <taxon>Polyneoptera</taxon>
        <taxon>Phasmatodea</taxon>
        <taxon>Verophasmatodea</taxon>
        <taxon>Anareolatae</taxon>
        <taxon>Phasmatidae</taxon>
        <taxon>Eurycanthinae</taxon>
        <taxon>Dryococelus</taxon>
    </lineage>
</organism>
<comment type="caution">
    <text evidence="1">The sequence shown here is derived from an EMBL/GenBank/DDBJ whole genome shotgun (WGS) entry which is preliminary data.</text>
</comment>
<reference evidence="1 2" key="1">
    <citation type="submission" date="2023-02" db="EMBL/GenBank/DDBJ databases">
        <title>LHISI_Scaffold_Assembly.</title>
        <authorList>
            <person name="Stuart O.P."/>
            <person name="Cleave R."/>
            <person name="Magrath M.J.L."/>
            <person name="Mikheyev A.S."/>
        </authorList>
    </citation>
    <scope>NUCLEOTIDE SEQUENCE [LARGE SCALE GENOMIC DNA]</scope>
    <source>
        <strain evidence="1">Daus_M_001</strain>
        <tissue evidence="1">Leg muscle</tissue>
    </source>
</reference>
<dbReference type="Proteomes" id="UP001159363">
    <property type="component" value="Chromosome 6"/>
</dbReference>